<sequence length="181" mass="18261">MAKTSWMTTVLPLALMLGLAGCNGGDDDNGAPAVEESGQSSQSSQASIEDSEAGRISRDGTPAAEDTAGTAAGSGSTGEQAQADAGGGGDTAQPGEAEQNGDTVTGDAVVGEPADASAANGSWESSGSNVSEALKETERRFKEAEKELNEQFEQAQKQDVKEQLSIEPDETTEGSASSSTN</sequence>
<dbReference type="RefSeq" id="WP_031382853.1">
    <property type="nucleotide sequence ID" value="NZ_BAABKI010000053.1"/>
</dbReference>
<feature type="compositionally biased region" description="Low complexity" evidence="1">
    <location>
        <begin position="35"/>
        <end position="48"/>
    </location>
</feature>
<gene>
    <name evidence="3" type="ORF">GCM10023342_32460</name>
</gene>
<dbReference type="EMBL" id="BAABKI010000053">
    <property type="protein sequence ID" value="GAA5179848.1"/>
    <property type="molecule type" value="Genomic_DNA"/>
</dbReference>
<protein>
    <submittedName>
        <fullName evidence="3">Uncharacterized protein</fullName>
    </submittedName>
</protein>
<evidence type="ECO:0000313" key="4">
    <source>
        <dbReference type="Proteomes" id="UP001500074"/>
    </source>
</evidence>
<keyword evidence="2" id="KW-0732">Signal</keyword>
<comment type="caution">
    <text evidence="3">The sequence shown here is derived from an EMBL/GenBank/DDBJ whole genome shotgun (WGS) entry which is preliminary data.</text>
</comment>
<dbReference type="Proteomes" id="UP001500074">
    <property type="component" value="Unassembled WGS sequence"/>
</dbReference>
<evidence type="ECO:0000256" key="1">
    <source>
        <dbReference type="SAM" id="MobiDB-lite"/>
    </source>
</evidence>
<feature type="compositionally biased region" description="Basic and acidic residues" evidence="1">
    <location>
        <begin position="133"/>
        <end position="149"/>
    </location>
</feature>
<accession>A0ABP9RLT6</accession>
<reference evidence="4" key="1">
    <citation type="journal article" date="2019" name="Int. J. Syst. Evol. Microbiol.">
        <title>The Global Catalogue of Microorganisms (GCM) 10K type strain sequencing project: providing services to taxonomists for standard genome sequencing and annotation.</title>
        <authorList>
            <consortium name="The Broad Institute Genomics Platform"/>
            <consortium name="The Broad Institute Genome Sequencing Center for Infectious Disease"/>
            <person name="Wu L."/>
            <person name="Ma J."/>
        </authorList>
    </citation>
    <scope>NUCLEOTIDE SEQUENCE [LARGE SCALE GENOMIC DNA]</scope>
    <source>
        <strain evidence="4">JCM 18472</strain>
    </source>
</reference>
<evidence type="ECO:0000313" key="3">
    <source>
        <dbReference type="EMBL" id="GAA5179848.1"/>
    </source>
</evidence>
<keyword evidence="4" id="KW-1185">Reference proteome</keyword>
<name>A0ABP9RLT6_9GAMM</name>
<feature type="chain" id="PRO_5045275190" evidence="2">
    <location>
        <begin position="23"/>
        <end position="181"/>
    </location>
</feature>
<organism evidence="3 4">
    <name type="scientific">Modicisalibacter zincidurans</name>
    <dbReference type="NCBI Taxonomy" id="1178777"/>
    <lineage>
        <taxon>Bacteria</taxon>
        <taxon>Pseudomonadati</taxon>
        <taxon>Pseudomonadota</taxon>
        <taxon>Gammaproteobacteria</taxon>
        <taxon>Oceanospirillales</taxon>
        <taxon>Halomonadaceae</taxon>
        <taxon>Modicisalibacter</taxon>
    </lineage>
</organism>
<proteinExistence type="predicted"/>
<dbReference type="PROSITE" id="PS51257">
    <property type="entry name" value="PROKAR_LIPOPROTEIN"/>
    <property type="match status" value="1"/>
</dbReference>
<feature type="compositionally biased region" description="Low complexity" evidence="1">
    <location>
        <begin position="59"/>
        <end position="84"/>
    </location>
</feature>
<feature type="compositionally biased region" description="Polar residues" evidence="1">
    <location>
        <begin position="119"/>
        <end position="131"/>
    </location>
</feature>
<feature type="signal peptide" evidence="2">
    <location>
        <begin position="1"/>
        <end position="22"/>
    </location>
</feature>
<feature type="region of interest" description="Disordered" evidence="1">
    <location>
        <begin position="19"/>
        <end position="181"/>
    </location>
</feature>
<evidence type="ECO:0000256" key="2">
    <source>
        <dbReference type="SAM" id="SignalP"/>
    </source>
</evidence>